<keyword evidence="1" id="KW-1133">Transmembrane helix</keyword>
<feature type="transmembrane region" description="Helical" evidence="1">
    <location>
        <begin position="158"/>
        <end position="181"/>
    </location>
</feature>
<evidence type="ECO:0000313" key="2">
    <source>
        <dbReference type="EMBL" id="QEI05161.1"/>
    </source>
</evidence>
<sequence length="234" mass="26484">MKHNVLDPRKHPWRFIGVVLGSMVLVFVILMAWIGLTVLMNQDTAHPVAADVVFNYLLVSLLSFIGLPFFHWAMLRRHWQQEQRRLAGLPNDPNETIAAAMLAAEPLPKTRKSWQQKVLYVGLYIYGIALLMSVFGPLDNQRWLIRMIARFSAGSASFGSLANLVIFVPAGLMLLLLFFVLDRETDGLERGQLDPAETLRLRMKQQWLFSFVAALTAAAFLCFFVGRMTAAYLS</sequence>
<accession>A0A5C0AWT1</accession>
<proteinExistence type="predicted"/>
<feature type="transmembrane region" description="Helical" evidence="1">
    <location>
        <begin position="12"/>
        <end position="34"/>
    </location>
</feature>
<feature type="transmembrane region" description="Helical" evidence="1">
    <location>
        <begin position="54"/>
        <end position="75"/>
    </location>
</feature>
<gene>
    <name evidence="2" type="ORF">FXN63_04405</name>
</gene>
<evidence type="ECO:0000256" key="1">
    <source>
        <dbReference type="SAM" id="Phobius"/>
    </source>
</evidence>
<name>A0A5C0AWT1_9BURK</name>
<dbReference type="EMBL" id="CP043046">
    <property type="protein sequence ID" value="QEI05161.1"/>
    <property type="molecule type" value="Genomic_DNA"/>
</dbReference>
<organism evidence="2 3">
    <name type="scientific">Pigmentiphaga aceris</name>
    <dbReference type="NCBI Taxonomy" id="1940612"/>
    <lineage>
        <taxon>Bacteria</taxon>
        <taxon>Pseudomonadati</taxon>
        <taxon>Pseudomonadota</taxon>
        <taxon>Betaproteobacteria</taxon>
        <taxon>Burkholderiales</taxon>
        <taxon>Alcaligenaceae</taxon>
        <taxon>Pigmentiphaga</taxon>
    </lineage>
</organism>
<reference evidence="2 3" key="1">
    <citation type="submission" date="2019-08" db="EMBL/GenBank/DDBJ databases">
        <title>Amphibian skin-associated Pigmentiphaga: genome sequence and occurrence across geography and hosts.</title>
        <authorList>
            <person name="Bletz M.C."/>
            <person name="Bunk B."/>
            <person name="Sproeer C."/>
            <person name="Biwer P."/>
            <person name="Reiter S."/>
            <person name="Rabemananjara F.C.E."/>
            <person name="Schulz S."/>
            <person name="Overmann J."/>
            <person name="Vences M."/>
        </authorList>
    </citation>
    <scope>NUCLEOTIDE SEQUENCE [LARGE SCALE GENOMIC DNA]</scope>
    <source>
        <strain evidence="2 3">Mada1488</strain>
    </source>
</reference>
<protein>
    <submittedName>
        <fullName evidence="2">Uncharacterized protein</fullName>
    </submittedName>
</protein>
<dbReference type="KEGG" id="pacr:FXN63_04405"/>
<keyword evidence="1" id="KW-0812">Transmembrane</keyword>
<feature type="transmembrane region" description="Helical" evidence="1">
    <location>
        <begin position="118"/>
        <end position="138"/>
    </location>
</feature>
<dbReference type="Proteomes" id="UP000325161">
    <property type="component" value="Chromosome"/>
</dbReference>
<dbReference type="AlphaFoldDB" id="A0A5C0AWT1"/>
<feature type="transmembrane region" description="Helical" evidence="1">
    <location>
        <begin position="207"/>
        <end position="226"/>
    </location>
</feature>
<keyword evidence="3" id="KW-1185">Reference proteome</keyword>
<dbReference type="RefSeq" id="WP_148813200.1">
    <property type="nucleotide sequence ID" value="NZ_CP043046.1"/>
</dbReference>
<keyword evidence="1" id="KW-0472">Membrane</keyword>
<evidence type="ECO:0000313" key="3">
    <source>
        <dbReference type="Proteomes" id="UP000325161"/>
    </source>
</evidence>